<name>A0A9X0CRF9_9CNID</name>
<keyword evidence="2" id="KW-1185">Reference proteome</keyword>
<evidence type="ECO:0000313" key="2">
    <source>
        <dbReference type="Proteomes" id="UP001163046"/>
    </source>
</evidence>
<dbReference type="Proteomes" id="UP001163046">
    <property type="component" value="Unassembled WGS sequence"/>
</dbReference>
<dbReference type="SUPFAM" id="SSF54001">
    <property type="entry name" value="Cysteine proteinases"/>
    <property type="match status" value="1"/>
</dbReference>
<dbReference type="Gene3D" id="3.40.395.10">
    <property type="entry name" value="Adenoviral Proteinase, Chain A"/>
    <property type="match status" value="1"/>
</dbReference>
<evidence type="ECO:0008006" key="3">
    <source>
        <dbReference type="Google" id="ProtNLM"/>
    </source>
</evidence>
<reference evidence="1" key="1">
    <citation type="submission" date="2023-01" db="EMBL/GenBank/DDBJ databases">
        <title>Genome assembly of the deep-sea coral Lophelia pertusa.</title>
        <authorList>
            <person name="Herrera S."/>
            <person name="Cordes E."/>
        </authorList>
    </citation>
    <scope>NUCLEOTIDE SEQUENCE</scope>
    <source>
        <strain evidence="1">USNM1676648</strain>
        <tissue evidence="1">Polyp</tissue>
    </source>
</reference>
<dbReference type="EMBL" id="MU826831">
    <property type="protein sequence ID" value="KAJ7373272.1"/>
    <property type="molecule type" value="Genomic_DNA"/>
</dbReference>
<proteinExistence type="predicted"/>
<sequence>MCKLSSEAARINDERRWLSQTSVTDVTKVREFLLKARPHDEVMRHGQFLMDVSDFSTLACERYGTLLEESKPTSVIYLPSFSQLWAKQGVEYFKHKVIPFFDNCPAENATCILTPVHFESPQHWGLLCFDVTTKTVYFGDGLKIRPPSDTLSVVQNMLGGFKALSRDAIEQEDHWNNSSLRLLLPRINMPIQTESGIGAGSCGVGVILAIRDIVASRDCLPSFNWTFDNMANLRKELMALILQWRSEEVCALGFIIVALLTHCAEQNLKSKCKKMSMEMWNIMNCYLQGTLQGSRGPDS</sequence>
<comment type="caution">
    <text evidence="1">The sequence shown here is derived from an EMBL/GenBank/DDBJ whole genome shotgun (WGS) entry which is preliminary data.</text>
</comment>
<evidence type="ECO:0000313" key="1">
    <source>
        <dbReference type="EMBL" id="KAJ7373272.1"/>
    </source>
</evidence>
<dbReference type="AlphaFoldDB" id="A0A9X0CRF9"/>
<gene>
    <name evidence="1" type="ORF">OS493_012861</name>
</gene>
<accession>A0A9X0CRF9</accession>
<protein>
    <recommendedName>
        <fullName evidence="3">Ubiquitin-like protease family profile domain-containing protein</fullName>
    </recommendedName>
</protein>
<organism evidence="1 2">
    <name type="scientific">Desmophyllum pertusum</name>
    <dbReference type="NCBI Taxonomy" id="174260"/>
    <lineage>
        <taxon>Eukaryota</taxon>
        <taxon>Metazoa</taxon>
        <taxon>Cnidaria</taxon>
        <taxon>Anthozoa</taxon>
        <taxon>Hexacorallia</taxon>
        <taxon>Scleractinia</taxon>
        <taxon>Caryophylliina</taxon>
        <taxon>Caryophylliidae</taxon>
        <taxon>Desmophyllum</taxon>
    </lineage>
</organism>
<dbReference type="OrthoDB" id="5980811at2759"/>
<dbReference type="InterPro" id="IPR038765">
    <property type="entry name" value="Papain-like_cys_pep_sf"/>
</dbReference>